<dbReference type="InParanoid" id="E9HAD1"/>
<evidence type="ECO:0000313" key="3">
    <source>
        <dbReference type="Proteomes" id="UP000000305"/>
    </source>
</evidence>
<organism evidence="2 3">
    <name type="scientific">Daphnia pulex</name>
    <name type="common">Water flea</name>
    <dbReference type="NCBI Taxonomy" id="6669"/>
    <lineage>
        <taxon>Eukaryota</taxon>
        <taxon>Metazoa</taxon>
        <taxon>Ecdysozoa</taxon>
        <taxon>Arthropoda</taxon>
        <taxon>Crustacea</taxon>
        <taxon>Branchiopoda</taxon>
        <taxon>Diplostraca</taxon>
        <taxon>Cladocera</taxon>
        <taxon>Anomopoda</taxon>
        <taxon>Daphniidae</taxon>
        <taxon>Daphnia</taxon>
    </lineage>
</organism>
<keyword evidence="3" id="KW-1185">Reference proteome</keyword>
<proteinExistence type="predicted"/>
<name>E9HAD1_DAPPU</name>
<dbReference type="HOGENOM" id="CLU_2778459_0_0_1"/>
<dbReference type="Proteomes" id="UP000000305">
    <property type="component" value="Unassembled WGS sequence"/>
</dbReference>
<gene>
    <name evidence="2" type="ORF">DAPPUDRAFT_255931</name>
</gene>
<evidence type="ECO:0000256" key="1">
    <source>
        <dbReference type="SAM" id="Phobius"/>
    </source>
</evidence>
<feature type="transmembrane region" description="Helical" evidence="1">
    <location>
        <begin position="21"/>
        <end position="41"/>
    </location>
</feature>
<evidence type="ECO:0000313" key="2">
    <source>
        <dbReference type="EMBL" id="EFX71286.1"/>
    </source>
</evidence>
<sequence length="69" mass="8054">MDTHQIPQCAIGRREQSTRSYIVVSFAIHFVYYMATEQLFANWLEKKGKFVASSTESRDFSFDVRVTDI</sequence>
<reference evidence="2 3" key="1">
    <citation type="journal article" date="2011" name="Science">
        <title>The ecoresponsive genome of Daphnia pulex.</title>
        <authorList>
            <person name="Colbourne J.K."/>
            <person name="Pfrender M.E."/>
            <person name="Gilbert D."/>
            <person name="Thomas W.K."/>
            <person name="Tucker A."/>
            <person name="Oakley T.H."/>
            <person name="Tokishita S."/>
            <person name="Aerts A."/>
            <person name="Arnold G.J."/>
            <person name="Basu M.K."/>
            <person name="Bauer D.J."/>
            <person name="Caceres C.E."/>
            <person name="Carmel L."/>
            <person name="Casola C."/>
            <person name="Choi J.H."/>
            <person name="Detter J.C."/>
            <person name="Dong Q."/>
            <person name="Dusheyko S."/>
            <person name="Eads B.D."/>
            <person name="Frohlich T."/>
            <person name="Geiler-Samerotte K.A."/>
            <person name="Gerlach D."/>
            <person name="Hatcher P."/>
            <person name="Jogdeo S."/>
            <person name="Krijgsveld J."/>
            <person name="Kriventseva E.V."/>
            <person name="Kultz D."/>
            <person name="Laforsch C."/>
            <person name="Lindquist E."/>
            <person name="Lopez J."/>
            <person name="Manak J.R."/>
            <person name="Muller J."/>
            <person name="Pangilinan J."/>
            <person name="Patwardhan R.P."/>
            <person name="Pitluck S."/>
            <person name="Pritham E.J."/>
            <person name="Rechtsteiner A."/>
            <person name="Rho M."/>
            <person name="Rogozin I.B."/>
            <person name="Sakarya O."/>
            <person name="Salamov A."/>
            <person name="Schaack S."/>
            <person name="Shapiro H."/>
            <person name="Shiga Y."/>
            <person name="Skalitzky C."/>
            <person name="Smith Z."/>
            <person name="Souvorov A."/>
            <person name="Sung W."/>
            <person name="Tang Z."/>
            <person name="Tsuchiya D."/>
            <person name="Tu H."/>
            <person name="Vos H."/>
            <person name="Wang M."/>
            <person name="Wolf Y.I."/>
            <person name="Yamagata H."/>
            <person name="Yamada T."/>
            <person name="Ye Y."/>
            <person name="Shaw J.R."/>
            <person name="Andrews J."/>
            <person name="Crease T.J."/>
            <person name="Tang H."/>
            <person name="Lucas S.M."/>
            <person name="Robertson H.M."/>
            <person name="Bork P."/>
            <person name="Koonin E.V."/>
            <person name="Zdobnov E.M."/>
            <person name="Grigoriev I.V."/>
            <person name="Lynch M."/>
            <person name="Boore J.L."/>
        </authorList>
    </citation>
    <scope>NUCLEOTIDE SEQUENCE [LARGE SCALE GENOMIC DNA]</scope>
</reference>
<dbReference type="EMBL" id="GL732611">
    <property type="protein sequence ID" value="EFX71286.1"/>
    <property type="molecule type" value="Genomic_DNA"/>
</dbReference>
<accession>E9HAD1</accession>
<dbReference type="AlphaFoldDB" id="E9HAD1"/>
<dbReference type="KEGG" id="dpx:DAPPUDRAFT_255931"/>
<keyword evidence="1" id="KW-0812">Transmembrane</keyword>
<keyword evidence="1" id="KW-0472">Membrane</keyword>
<protein>
    <submittedName>
        <fullName evidence="2">Uncharacterized protein</fullName>
    </submittedName>
</protein>
<keyword evidence="1" id="KW-1133">Transmembrane helix</keyword>